<protein>
    <submittedName>
        <fullName evidence="2">Membrane protein</fullName>
    </submittedName>
</protein>
<gene>
    <name evidence="2" type="ORF">AC529_14840</name>
</gene>
<comment type="caution">
    <text evidence="2">The sequence shown here is derived from an EMBL/GenBank/DDBJ whole genome shotgun (WGS) entry which is preliminary data.</text>
</comment>
<accession>A0A147KF80</accession>
<feature type="transmembrane region" description="Helical" evidence="1">
    <location>
        <begin position="53"/>
        <end position="76"/>
    </location>
</feature>
<keyword evidence="1" id="KW-1133">Transmembrane helix</keyword>
<dbReference type="Proteomes" id="UP000074382">
    <property type="component" value="Unassembled WGS sequence"/>
</dbReference>
<feature type="transmembrane region" description="Helical" evidence="1">
    <location>
        <begin position="88"/>
        <end position="108"/>
    </location>
</feature>
<keyword evidence="1" id="KW-0472">Membrane</keyword>
<evidence type="ECO:0000256" key="1">
    <source>
        <dbReference type="SAM" id="Phobius"/>
    </source>
</evidence>
<organism evidence="2 3">
    <name type="scientific">Thermobifida cellulosilytica TB100</name>
    <dbReference type="NCBI Taxonomy" id="665004"/>
    <lineage>
        <taxon>Bacteria</taxon>
        <taxon>Bacillati</taxon>
        <taxon>Actinomycetota</taxon>
        <taxon>Actinomycetes</taxon>
        <taxon>Streptosporangiales</taxon>
        <taxon>Nocardiopsidaceae</taxon>
        <taxon>Thermobifida</taxon>
    </lineage>
</organism>
<reference evidence="3" key="1">
    <citation type="journal article" date="2017" name="Acta Aliment.">
        <title>Plant polysaccharide degrading enzyme system of Thermpbifida cellulosilytica TB100 revealed by de novo genome project data.</title>
        <authorList>
            <person name="Toth A."/>
            <person name="Baka E."/>
            <person name="Luzics S."/>
            <person name="Bata-Vidacs I."/>
            <person name="Nagy I."/>
            <person name="Balint B."/>
            <person name="Herceg R."/>
            <person name="Olasz F."/>
            <person name="Wilk T."/>
            <person name="Nagy T."/>
            <person name="Kriszt B."/>
            <person name="Nagy I."/>
            <person name="Kukolya J."/>
        </authorList>
    </citation>
    <scope>NUCLEOTIDE SEQUENCE [LARGE SCALE GENOMIC DNA]</scope>
    <source>
        <strain evidence="3">TB100</strain>
    </source>
</reference>
<name>A0A147KF80_THECS</name>
<dbReference type="EMBL" id="LGEM01000103">
    <property type="protein sequence ID" value="KUP95945.1"/>
    <property type="molecule type" value="Genomic_DNA"/>
</dbReference>
<evidence type="ECO:0000313" key="2">
    <source>
        <dbReference type="EMBL" id="KUP95945.1"/>
    </source>
</evidence>
<dbReference type="OrthoDB" id="5194333at2"/>
<keyword evidence="3" id="KW-1185">Reference proteome</keyword>
<dbReference type="AlphaFoldDB" id="A0A147KF80"/>
<dbReference type="PATRIC" id="fig|665004.4.peg.2449"/>
<dbReference type="RefSeq" id="WP_068756326.1">
    <property type="nucleotide sequence ID" value="NZ_KQ950182.1"/>
</dbReference>
<keyword evidence="1" id="KW-0812">Transmembrane</keyword>
<dbReference type="STRING" id="665004.AC529_14840"/>
<sequence length="116" mass="13404">MPQRPKRVAVTSPQTRLAHLRGRARGRWRVPRLDPEDAERAERLYRLQRRQGLLALVAGAAALVGLPLVFAAWPVLDEVRVWSIPLSWLMLAVLPYPTMAALAFWQLYRAERIERR</sequence>
<proteinExistence type="predicted"/>
<evidence type="ECO:0000313" key="3">
    <source>
        <dbReference type="Proteomes" id="UP000074382"/>
    </source>
</evidence>